<feature type="region of interest" description="Disordered" evidence="5">
    <location>
        <begin position="421"/>
        <end position="501"/>
    </location>
</feature>
<keyword evidence="4" id="KW-0539">Nucleus</keyword>
<dbReference type="AlphaFoldDB" id="H1VWU3"/>
<evidence type="ECO:0000259" key="6">
    <source>
        <dbReference type="Pfam" id="PF12253"/>
    </source>
</evidence>
<proteinExistence type="predicted"/>
<sequence length="570" mass="63706">MSTNVQRESDMGANVLKRSHEEFSGDELTIDERGLAVGVKQQATEAAVQPVKGAACSTHTACPSCGYPFLVTTSLTAAFPAAPHSPQMLDRDSPPPQSSPGSLTDAATNTPPRGSPSPNLTPTKTPSSPKLTTDAGSSSNPPAPNPTPSANQSAKRKRRTAAEKDAEEKEKAQKKKEREEKKEAKQAEKAKADAEKQARLDEKRRKKEEEERKVQEEKEKKERAQPKLMSFFKAPSTTPKKDAAATPNIKTESPAKPAATSTSSAAPTVKKEGKSEYEKRFKPFYIHSTVRLAKNPFEMDQETHDAKTKILREYFDGKRVLASVGKFDPVEVFQFPSRPASRGRIHPPVRYTIEKMHKLKQKIEDSSEEDKKAIMKEVTDALRQVPIKTLRFYQDVRPPYRGTVTLKPYQAGKTSMRRLARNPTLRDQLPLNYEHDSEAEWESEGEDVDIEDDEDDDLDDGDGDMDEFLDDSEDHGPARFVSANGLEPESTGLCWEDQKRAGPNRTLYEHRMEFILGKPYPISRSYSRVNTCFKESLDHRSGIDPFSTKYWEPESKPKSVGRPTKDKAAA</sequence>
<name>H1VWU3_COLHI</name>
<dbReference type="GO" id="GO:0006334">
    <property type="term" value="P:nucleosome assembly"/>
    <property type="evidence" value="ECO:0007669"/>
    <property type="project" value="TreeGrafter"/>
</dbReference>
<evidence type="ECO:0000313" key="7">
    <source>
        <dbReference type="EMBL" id="CCF44705.1"/>
    </source>
</evidence>
<feature type="region of interest" description="Disordered" evidence="5">
    <location>
        <begin position="538"/>
        <end position="570"/>
    </location>
</feature>
<feature type="region of interest" description="Disordered" evidence="5">
    <location>
        <begin position="82"/>
        <end position="275"/>
    </location>
</feature>
<dbReference type="STRING" id="759273.H1VWU3"/>
<gene>
    <name evidence="7" type="ORF">CH063_14019</name>
</gene>
<reference evidence="8" key="1">
    <citation type="journal article" date="2012" name="Nat. Genet.">
        <title>Lifestyle transitions in plant pathogenic Colletotrichum fungi deciphered by genome and transcriptome analyses.</title>
        <authorList>
            <person name="O'Connell R.J."/>
            <person name="Thon M.R."/>
            <person name="Hacquard S."/>
            <person name="Amyotte S.G."/>
            <person name="Kleemann J."/>
            <person name="Torres M.F."/>
            <person name="Damm U."/>
            <person name="Buiate E.A."/>
            <person name="Epstein L."/>
            <person name="Alkan N."/>
            <person name="Altmueller J."/>
            <person name="Alvarado-Balderrama L."/>
            <person name="Bauser C.A."/>
            <person name="Becker C."/>
            <person name="Birren B.W."/>
            <person name="Chen Z."/>
            <person name="Choi J."/>
            <person name="Crouch J.A."/>
            <person name="Duvick J.P."/>
            <person name="Farman M.A."/>
            <person name="Gan P."/>
            <person name="Heiman D."/>
            <person name="Henrissat B."/>
            <person name="Howard R.J."/>
            <person name="Kabbage M."/>
            <person name="Koch C."/>
            <person name="Kracher B."/>
            <person name="Kubo Y."/>
            <person name="Law A.D."/>
            <person name="Lebrun M.-H."/>
            <person name="Lee Y.-H."/>
            <person name="Miyara I."/>
            <person name="Moore N."/>
            <person name="Neumann U."/>
            <person name="Nordstroem K."/>
            <person name="Panaccione D.G."/>
            <person name="Panstruga R."/>
            <person name="Place M."/>
            <person name="Proctor R.H."/>
            <person name="Prusky D."/>
            <person name="Rech G."/>
            <person name="Reinhardt R."/>
            <person name="Rollins J.A."/>
            <person name="Rounsley S."/>
            <person name="Schardl C.L."/>
            <person name="Schwartz D.C."/>
            <person name="Shenoy N."/>
            <person name="Shirasu K."/>
            <person name="Sikhakolli U.R."/>
            <person name="Stueber K."/>
            <person name="Sukno S.A."/>
            <person name="Sweigard J.A."/>
            <person name="Takano Y."/>
            <person name="Takahara H."/>
            <person name="Trail F."/>
            <person name="van der Does H.C."/>
            <person name="Voll L.M."/>
            <person name="Will I."/>
            <person name="Young S."/>
            <person name="Zeng Q."/>
            <person name="Zhang J."/>
            <person name="Zhou S."/>
            <person name="Dickman M.B."/>
            <person name="Schulze-Lefert P."/>
            <person name="Ver Loren van Themaat E."/>
            <person name="Ma L.-J."/>
            <person name="Vaillancourt L.J."/>
        </authorList>
    </citation>
    <scope>NUCLEOTIDE SEQUENCE [LARGE SCALE GENOMIC DNA]</scope>
    <source>
        <strain evidence="8">IMI 349063</strain>
    </source>
</reference>
<feature type="compositionally biased region" description="Basic and acidic residues" evidence="5">
    <location>
        <begin position="551"/>
        <end position="570"/>
    </location>
</feature>
<dbReference type="eggNOG" id="ENOG502RY5G">
    <property type="taxonomic scope" value="Eukaryota"/>
</dbReference>
<dbReference type="Pfam" id="PF12253">
    <property type="entry name" value="CAF1A_dimeriz"/>
    <property type="match status" value="1"/>
</dbReference>
<dbReference type="HOGENOM" id="CLU_013392_3_0_1"/>
<keyword evidence="3" id="KW-0234">DNA repair</keyword>
<evidence type="ECO:0000256" key="4">
    <source>
        <dbReference type="ARBA" id="ARBA00023242"/>
    </source>
</evidence>
<dbReference type="GO" id="GO:0033186">
    <property type="term" value="C:CAF-1 complex"/>
    <property type="evidence" value="ECO:0007669"/>
    <property type="project" value="TreeGrafter"/>
</dbReference>
<feature type="compositionally biased region" description="Basic and acidic residues" evidence="5">
    <location>
        <begin position="160"/>
        <end position="225"/>
    </location>
</feature>
<dbReference type="PANTHER" id="PTHR15272">
    <property type="entry name" value="CHROMATIN ASSEMBLY FACTOR 1 SUBUNIT A CAF-1 SUBUNIT A"/>
    <property type="match status" value="1"/>
</dbReference>
<evidence type="ECO:0000256" key="5">
    <source>
        <dbReference type="SAM" id="MobiDB-lite"/>
    </source>
</evidence>
<dbReference type="VEuPathDB" id="FungiDB:CH63R_03805"/>
<dbReference type="Proteomes" id="UP000007174">
    <property type="component" value="Unassembled WGS sequence"/>
</dbReference>
<evidence type="ECO:0000256" key="1">
    <source>
        <dbReference type="ARBA" id="ARBA00004123"/>
    </source>
</evidence>
<feature type="compositionally biased region" description="Low complexity" evidence="5">
    <location>
        <begin position="116"/>
        <end position="140"/>
    </location>
</feature>
<evidence type="ECO:0000313" key="8">
    <source>
        <dbReference type="Proteomes" id="UP000007174"/>
    </source>
</evidence>
<feature type="compositionally biased region" description="Polar residues" evidence="5">
    <location>
        <begin position="99"/>
        <end position="112"/>
    </location>
</feature>
<keyword evidence="2" id="KW-0227">DNA damage</keyword>
<dbReference type="EMBL" id="CACQ02007105">
    <property type="protein sequence ID" value="CCF44705.1"/>
    <property type="molecule type" value="Genomic_DNA"/>
</dbReference>
<accession>H1VWU3</accession>
<feature type="compositionally biased region" description="Low complexity" evidence="5">
    <location>
        <begin position="254"/>
        <end position="268"/>
    </location>
</feature>
<feature type="domain" description="Chromatin assembly factor 1 subunit A dimerization" evidence="6">
    <location>
        <begin position="388"/>
        <end position="462"/>
    </location>
</feature>
<dbReference type="GO" id="GO:0006281">
    <property type="term" value="P:DNA repair"/>
    <property type="evidence" value="ECO:0007669"/>
    <property type="project" value="UniProtKB-KW"/>
</dbReference>
<dbReference type="GO" id="GO:0005634">
    <property type="term" value="C:nucleus"/>
    <property type="evidence" value="ECO:0007669"/>
    <property type="project" value="UniProtKB-SubCell"/>
</dbReference>
<dbReference type="InterPro" id="IPR022043">
    <property type="entry name" value="CAF1A_DD"/>
</dbReference>
<evidence type="ECO:0000256" key="2">
    <source>
        <dbReference type="ARBA" id="ARBA00022763"/>
    </source>
</evidence>
<feature type="compositionally biased region" description="Acidic residues" evidence="5">
    <location>
        <begin position="439"/>
        <end position="473"/>
    </location>
</feature>
<organism evidence="7 8">
    <name type="scientific">Colletotrichum higginsianum (strain IMI 349063)</name>
    <name type="common">Crucifer anthracnose fungus</name>
    <dbReference type="NCBI Taxonomy" id="759273"/>
    <lineage>
        <taxon>Eukaryota</taxon>
        <taxon>Fungi</taxon>
        <taxon>Dikarya</taxon>
        <taxon>Ascomycota</taxon>
        <taxon>Pezizomycotina</taxon>
        <taxon>Sordariomycetes</taxon>
        <taxon>Hypocreomycetidae</taxon>
        <taxon>Glomerellales</taxon>
        <taxon>Glomerellaceae</taxon>
        <taxon>Colletotrichum</taxon>
        <taxon>Colletotrichum destructivum species complex</taxon>
    </lineage>
</organism>
<feature type="region of interest" description="Disordered" evidence="5">
    <location>
        <begin position="1"/>
        <end position="25"/>
    </location>
</feature>
<protein>
    <submittedName>
        <fullName evidence="7">CAC1 protein</fullName>
    </submittedName>
</protein>
<dbReference type="PANTHER" id="PTHR15272:SF0">
    <property type="entry name" value="CHROMATIN ASSEMBLY FACTOR 1 SUBUNIT A"/>
    <property type="match status" value="1"/>
</dbReference>
<comment type="subcellular location">
    <subcellularLocation>
        <location evidence="1">Nucleus</location>
    </subcellularLocation>
</comment>
<evidence type="ECO:0000256" key="3">
    <source>
        <dbReference type="ARBA" id="ARBA00023204"/>
    </source>
</evidence>